<dbReference type="AlphaFoldDB" id="A0A1C7H3R5"/>
<reference evidence="2" key="1">
    <citation type="submission" date="2016-04" db="EMBL/GenBank/DDBJ databases">
        <title>Complete Genome Sequences of Twelve Strains of a Stable Defined Moderately Diverse Mouse Microbiota 2 (sDMDMm2).</title>
        <authorList>
            <person name="Uchimura Y."/>
            <person name="Wyss M."/>
            <person name="Brugiroux S."/>
            <person name="Limenitakis J.P."/>
            <person name="Stecher B."/>
            <person name="McCoy K.D."/>
            <person name="Macpherson A.J."/>
        </authorList>
    </citation>
    <scope>NUCLEOTIDE SEQUENCE [LARGE SCALE GENOMIC DNA]</scope>
    <source>
        <strain evidence="2">I48</strain>
    </source>
</reference>
<protein>
    <submittedName>
        <fullName evidence="1">Uncharacterized protein</fullName>
    </submittedName>
</protein>
<proteinExistence type="predicted"/>
<keyword evidence="2" id="KW-1185">Reference proteome</keyword>
<name>A0A1C7H3R5_9BACE</name>
<sequence>MYIMRTVLFLVSIVFNIVGIATANEALNRCDTLPSAQMDLFTYGSPSIVTSEMNFRNLFRNFPIYVDNANEIKLLYYHYMETIKNKKQIKSYVKRNFPPYVPNWGVAGSQGGNSDIGEFSTWRFTIEQDPFQTIDEDIVSKMMREVKIGYEVWEVVFKLWDTTYHYYMFVNAKTQAIVKWGNIFGANIPQSHIDFINQKYKRDAKKHIEVVPIFHHQ</sequence>
<gene>
    <name evidence="1" type="ORF">A4V03_19920</name>
</gene>
<dbReference type="EMBL" id="CP015401">
    <property type="protein sequence ID" value="ANU59558.1"/>
    <property type="molecule type" value="Genomic_DNA"/>
</dbReference>
<organism evidence="1 2">
    <name type="scientific">Bacteroides caecimuris</name>
    <dbReference type="NCBI Taxonomy" id="1796613"/>
    <lineage>
        <taxon>Bacteria</taxon>
        <taxon>Pseudomonadati</taxon>
        <taxon>Bacteroidota</taxon>
        <taxon>Bacteroidia</taxon>
        <taxon>Bacteroidales</taxon>
        <taxon>Bacteroidaceae</taxon>
        <taxon>Bacteroides</taxon>
    </lineage>
</organism>
<evidence type="ECO:0000313" key="2">
    <source>
        <dbReference type="Proteomes" id="UP000092631"/>
    </source>
</evidence>
<accession>A0A1C7H3R5</accession>
<evidence type="ECO:0000313" key="1">
    <source>
        <dbReference type="EMBL" id="ANU59558.1"/>
    </source>
</evidence>
<dbReference type="Proteomes" id="UP000092631">
    <property type="component" value="Chromosome"/>
</dbReference>
<dbReference type="KEGG" id="bcae:A4V03_19920"/>